<reference evidence="2" key="1">
    <citation type="submission" date="2023-11" db="EMBL/GenBank/DDBJ databases">
        <title>Genome assemblies of two species of porcelain crab, Petrolisthes cinctipes and Petrolisthes manimaculis (Anomura: Porcellanidae).</title>
        <authorList>
            <person name="Angst P."/>
        </authorList>
    </citation>
    <scope>NUCLEOTIDE SEQUENCE</scope>
    <source>
        <strain evidence="2">PB745_02</strain>
        <tissue evidence="2">Gill</tissue>
    </source>
</reference>
<evidence type="ECO:0000313" key="2">
    <source>
        <dbReference type="EMBL" id="KAK4314393.1"/>
    </source>
</evidence>
<organism evidence="2 3">
    <name type="scientific">Petrolisthes manimaculis</name>
    <dbReference type="NCBI Taxonomy" id="1843537"/>
    <lineage>
        <taxon>Eukaryota</taxon>
        <taxon>Metazoa</taxon>
        <taxon>Ecdysozoa</taxon>
        <taxon>Arthropoda</taxon>
        <taxon>Crustacea</taxon>
        <taxon>Multicrustacea</taxon>
        <taxon>Malacostraca</taxon>
        <taxon>Eumalacostraca</taxon>
        <taxon>Eucarida</taxon>
        <taxon>Decapoda</taxon>
        <taxon>Pleocyemata</taxon>
        <taxon>Anomura</taxon>
        <taxon>Galatheoidea</taxon>
        <taxon>Porcellanidae</taxon>
        <taxon>Petrolisthes</taxon>
    </lineage>
</organism>
<evidence type="ECO:0000313" key="3">
    <source>
        <dbReference type="Proteomes" id="UP001292094"/>
    </source>
</evidence>
<sequence>MPLPWNRTPAHLISSHRWVEVPTSATSHNAPFHTKFCDNMEDPPDLTASAPSINVLKERPTNQPGKEEKEGAIPCARGRRREQ</sequence>
<dbReference type="AlphaFoldDB" id="A0AAE1PUI0"/>
<keyword evidence="3" id="KW-1185">Reference proteome</keyword>
<dbReference type="Proteomes" id="UP001292094">
    <property type="component" value="Unassembled WGS sequence"/>
</dbReference>
<comment type="caution">
    <text evidence="2">The sequence shown here is derived from an EMBL/GenBank/DDBJ whole genome shotgun (WGS) entry which is preliminary data.</text>
</comment>
<feature type="compositionally biased region" description="Basic and acidic residues" evidence="1">
    <location>
        <begin position="56"/>
        <end position="71"/>
    </location>
</feature>
<proteinExistence type="predicted"/>
<dbReference type="EMBL" id="JAWZYT010001226">
    <property type="protein sequence ID" value="KAK4314393.1"/>
    <property type="molecule type" value="Genomic_DNA"/>
</dbReference>
<name>A0AAE1PUI0_9EUCA</name>
<evidence type="ECO:0000256" key="1">
    <source>
        <dbReference type="SAM" id="MobiDB-lite"/>
    </source>
</evidence>
<gene>
    <name evidence="2" type="ORF">Pmani_014316</name>
</gene>
<accession>A0AAE1PUI0</accession>
<feature type="region of interest" description="Disordered" evidence="1">
    <location>
        <begin position="35"/>
        <end position="83"/>
    </location>
</feature>
<protein>
    <submittedName>
        <fullName evidence="2">Uncharacterized protein</fullName>
    </submittedName>
</protein>